<sequence>MGPSLRALVSYASNLIAQFPVFDNYLGDVSPYEPLSGAPSCPFDGPVSCQNNTPVTGDSCCFVHPGGRMLLAQFWDEEVHVGGAEEDWTLRGLWPDLCDGTYAQYCHHTPHYTNITAILRHYARDLHQHARPGLLRAQHAPGVEVVDYYARAAALYRTLDTHRALARARIVPSATARYALADVRGRWSGSAAAGVVLRCAGRARDVLREVRYVYLLRGSLQTGVFVPAQDLDLGGRRRDDGGECQEQGGGSEGERRSRINAEQRSPAIAADRR</sequence>
<dbReference type="PANTHER" id="PTHR11240:SF22">
    <property type="entry name" value="RIBONUCLEASE T2"/>
    <property type="match status" value="1"/>
</dbReference>
<evidence type="ECO:0000256" key="2">
    <source>
        <dbReference type="RuleBase" id="RU004328"/>
    </source>
</evidence>
<keyword evidence="5" id="KW-1185">Reference proteome</keyword>
<accession>A0AAD4I0L2</accession>
<evidence type="ECO:0000256" key="3">
    <source>
        <dbReference type="SAM" id="MobiDB-lite"/>
    </source>
</evidence>
<dbReference type="EMBL" id="JAHCVI010000002">
    <property type="protein sequence ID" value="KAG7289395.1"/>
    <property type="molecule type" value="Genomic_DNA"/>
</dbReference>
<dbReference type="InterPro" id="IPR001568">
    <property type="entry name" value="RNase_T2-like"/>
</dbReference>
<proteinExistence type="inferred from homology"/>
<dbReference type="GO" id="GO:0005576">
    <property type="term" value="C:extracellular region"/>
    <property type="evidence" value="ECO:0007669"/>
    <property type="project" value="TreeGrafter"/>
</dbReference>
<protein>
    <submittedName>
        <fullName evidence="4">Uncharacterized protein</fullName>
    </submittedName>
</protein>
<dbReference type="Pfam" id="PF00445">
    <property type="entry name" value="Ribonuclease_T2"/>
    <property type="match status" value="1"/>
</dbReference>
<dbReference type="AlphaFoldDB" id="A0AAD4I0L2"/>
<dbReference type="GO" id="GO:0033897">
    <property type="term" value="F:ribonuclease T2 activity"/>
    <property type="evidence" value="ECO:0007669"/>
    <property type="project" value="InterPro"/>
</dbReference>
<evidence type="ECO:0000313" key="5">
    <source>
        <dbReference type="Proteomes" id="UP001197093"/>
    </source>
</evidence>
<dbReference type="SUPFAM" id="SSF55895">
    <property type="entry name" value="Ribonuclease Rh-like"/>
    <property type="match status" value="1"/>
</dbReference>
<name>A0AAD4I0L2_9PEZI</name>
<evidence type="ECO:0000256" key="1">
    <source>
        <dbReference type="ARBA" id="ARBA00007469"/>
    </source>
</evidence>
<comment type="caution">
    <text evidence="4">The sequence shown here is derived from an EMBL/GenBank/DDBJ whole genome shotgun (WGS) entry which is preliminary data.</text>
</comment>
<feature type="compositionally biased region" description="Basic and acidic residues" evidence="3">
    <location>
        <begin position="252"/>
        <end position="261"/>
    </location>
</feature>
<dbReference type="GO" id="GO:0003723">
    <property type="term" value="F:RNA binding"/>
    <property type="evidence" value="ECO:0007669"/>
    <property type="project" value="InterPro"/>
</dbReference>
<organism evidence="4 5">
    <name type="scientific">Staphylotrichum longicolle</name>
    <dbReference type="NCBI Taxonomy" id="669026"/>
    <lineage>
        <taxon>Eukaryota</taxon>
        <taxon>Fungi</taxon>
        <taxon>Dikarya</taxon>
        <taxon>Ascomycota</taxon>
        <taxon>Pezizomycotina</taxon>
        <taxon>Sordariomycetes</taxon>
        <taxon>Sordariomycetidae</taxon>
        <taxon>Sordariales</taxon>
        <taxon>Chaetomiaceae</taxon>
        <taxon>Staphylotrichum</taxon>
    </lineage>
</organism>
<gene>
    <name evidence="4" type="ORF">NEMBOFW57_005766</name>
</gene>
<reference evidence="4" key="1">
    <citation type="submission" date="2023-02" db="EMBL/GenBank/DDBJ databases">
        <authorList>
            <person name="Palmer J.M."/>
        </authorList>
    </citation>
    <scope>NUCLEOTIDE SEQUENCE</scope>
    <source>
        <strain evidence="4">FW57</strain>
    </source>
</reference>
<comment type="similarity">
    <text evidence="1 2">Belongs to the RNase T2 family.</text>
</comment>
<dbReference type="GO" id="GO:0006401">
    <property type="term" value="P:RNA catabolic process"/>
    <property type="evidence" value="ECO:0007669"/>
    <property type="project" value="TreeGrafter"/>
</dbReference>
<dbReference type="PANTHER" id="PTHR11240">
    <property type="entry name" value="RIBONUCLEASE T2"/>
    <property type="match status" value="1"/>
</dbReference>
<dbReference type="InterPro" id="IPR036430">
    <property type="entry name" value="RNase_T2-like_sf"/>
</dbReference>
<feature type="region of interest" description="Disordered" evidence="3">
    <location>
        <begin position="235"/>
        <end position="273"/>
    </location>
</feature>
<dbReference type="Gene3D" id="3.90.730.10">
    <property type="entry name" value="Ribonuclease T2-like"/>
    <property type="match status" value="2"/>
</dbReference>
<evidence type="ECO:0000313" key="4">
    <source>
        <dbReference type="EMBL" id="KAG7289395.1"/>
    </source>
</evidence>
<dbReference type="Proteomes" id="UP001197093">
    <property type="component" value="Unassembled WGS sequence"/>
</dbReference>